<dbReference type="GO" id="GO:0005507">
    <property type="term" value="F:copper ion binding"/>
    <property type="evidence" value="ECO:0007669"/>
    <property type="project" value="TreeGrafter"/>
</dbReference>
<evidence type="ECO:0000313" key="12">
    <source>
        <dbReference type="EMBL" id="HEL66007.1"/>
    </source>
</evidence>
<dbReference type="SUPFAM" id="SSF64438">
    <property type="entry name" value="CNF1/YfiH-like putative cysteine hydrolases"/>
    <property type="match status" value="1"/>
</dbReference>
<dbReference type="GO" id="GO:0017061">
    <property type="term" value="F:S-methyl-5-thioadenosine phosphorylase activity"/>
    <property type="evidence" value="ECO:0007669"/>
    <property type="project" value="UniProtKB-EC"/>
</dbReference>
<organism evidence="12">
    <name type="scientific">Ammonifex degensii</name>
    <dbReference type="NCBI Taxonomy" id="42838"/>
    <lineage>
        <taxon>Bacteria</taxon>
        <taxon>Bacillati</taxon>
        <taxon>Bacillota</taxon>
        <taxon>Clostridia</taxon>
        <taxon>Thermoanaerobacterales</taxon>
        <taxon>Thermoanaerobacteraceae</taxon>
        <taxon>Ammonifex</taxon>
    </lineage>
</organism>
<dbReference type="EMBL" id="DSMU01000310">
    <property type="protein sequence ID" value="HEL66007.1"/>
    <property type="molecule type" value="Genomic_DNA"/>
</dbReference>
<comment type="catalytic activity">
    <reaction evidence="9">
        <text>adenosine + phosphate = alpha-D-ribose 1-phosphate + adenine</text>
        <dbReference type="Rhea" id="RHEA:27642"/>
        <dbReference type="ChEBI" id="CHEBI:16335"/>
        <dbReference type="ChEBI" id="CHEBI:16708"/>
        <dbReference type="ChEBI" id="CHEBI:43474"/>
        <dbReference type="ChEBI" id="CHEBI:57720"/>
        <dbReference type="EC" id="2.4.2.1"/>
    </reaction>
    <physiologicalReaction direction="left-to-right" evidence="9">
        <dbReference type="Rhea" id="RHEA:27643"/>
    </physiologicalReaction>
</comment>
<dbReference type="Pfam" id="PF02578">
    <property type="entry name" value="Cu-oxidase_4"/>
    <property type="match status" value="1"/>
</dbReference>
<accession>A0A7C2EJG6</accession>
<dbReference type="CDD" id="cd16833">
    <property type="entry name" value="YfiH"/>
    <property type="match status" value="1"/>
</dbReference>
<dbReference type="InterPro" id="IPR038371">
    <property type="entry name" value="Cu_polyphenol_OxRdtase_sf"/>
</dbReference>
<comment type="caution">
    <text evidence="12">The sequence shown here is derived from an EMBL/GenBank/DDBJ whole genome shotgun (WGS) entry which is preliminary data.</text>
</comment>
<comment type="similarity">
    <text evidence="3 11">Belongs to the purine nucleoside phosphorylase YfiH/LACC1 family.</text>
</comment>
<evidence type="ECO:0000256" key="2">
    <source>
        <dbReference type="ARBA" id="ARBA00003215"/>
    </source>
</evidence>
<dbReference type="Gene3D" id="3.60.140.10">
    <property type="entry name" value="CNF1/YfiH-like putative cysteine hydrolases"/>
    <property type="match status" value="1"/>
</dbReference>
<sequence>MLRVNFYLEEHSAISPAFILKNYEGLKVFQAAALDLPWLGHGFSTRLGGVSEGVYAALNLSFTVGDITERVVENRRRLARALGYDPGNAVAGQQVHGDGVAVVTGREAGAGALGPGIALPATDALVTGTPGLPLMAFFADCVPVFLADPLNQVVGIAHAGWRGTVQRIAGKTLDRMNESFGTHPAGCLAVLGPAIGPCCYTVDEPVAETFAAWGQPVVWRDGDKWRVDLWEANRQLLLAAGIPPGKITVIRVCTACHPELMFSHRRDGGKTGRMAAVILVRSKGS</sequence>
<comment type="catalytic activity">
    <reaction evidence="1">
        <text>inosine + phosphate = alpha-D-ribose 1-phosphate + hypoxanthine</text>
        <dbReference type="Rhea" id="RHEA:27646"/>
        <dbReference type="ChEBI" id="CHEBI:17368"/>
        <dbReference type="ChEBI" id="CHEBI:17596"/>
        <dbReference type="ChEBI" id="CHEBI:43474"/>
        <dbReference type="ChEBI" id="CHEBI:57720"/>
        <dbReference type="EC" id="2.4.2.1"/>
    </reaction>
    <physiologicalReaction direction="left-to-right" evidence="1">
        <dbReference type="Rhea" id="RHEA:27647"/>
    </physiologicalReaction>
</comment>
<comment type="function">
    <text evidence="2">Purine nucleoside enzyme that catalyzes the phosphorolysis of adenosine and inosine nucleosides, yielding D-ribose 1-phosphate and the respective free bases, adenine and hypoxanthine. Also catalyzes the phosphorolysis of S-methyl-5'-thioadenosine into adenine and S-methyl-5-thio-alpha-D-ribose 1-phosphate. Also has adenosine deaminase activity.</text>
</comment>
<dbReference type="PANTHER" id="PTHR30616">
    <property type="entry name" value="UNCHARACTERIZED PROTEIN YFIH"/>
    <property type="match status" value="1"/>
</dbReference>
<dbReference type="AlphaFoldDB" id="A0A7C2EJG6"/>
<evidence type="ECO:0000256" key="1">
    <source>
        <dbReference type="ARBA" id="ARBA00000553"/>
    </source>
</evidence>
<keyword evidence="4" id="KW-0808">Transferase</keyword>
<evidence type="ECO:0000256" key="3">
    <source>
        <dbReference type="ARBA" id="ARBA00007353"/>
    </source>
</evidence>
<evidence type="ECO:0000256" key="8">
    <source>
        <dbReference type="ARBA" id="ARBA00047989"/>
    </source>
</evidence>
<gene>
    <name evidence="12" type="primary">pgeF</name>
    <name evidence="12" type="ORF">ENQ34_04945</name>
</gene>
<keyword evidence="5" id="KW-0479">Metal-binding</keyword>
<evidence type="ECO:0000256" key="10">
    <source>
        <dbReference type="ARBA" id="ARBA00049893"/>
    </source>
</evidence>
<name>A0A7C2EJG6_9THEO</name>
<dbReference type="NCBIfam" id="TIGR00726">
    <property type="entry name" value="peptidoglycan editing factor PgeF"/>
    <property type="match status" value="1"/>
</dbReference>
<comment type="catalytic activity">
    <reaction evidence="8">
        <text>adenosine + H2O + H(+) = inosine + NH4(+)</text>
        <dbReference type="Rhea" id="RHEA:24408"/>
        <dbReference type="ChEBI" id="CHEBI:15377"/>
        <dbReference type="ChEBI" id="CHEBI:15378"/>
        <dbReference type="ChEBI" id="CHEBI:16335"/>
        <dbReference type="ChEBI" id="CHEBI:17596"/>
        <dbReference type="ChEBI" id="CHEBI:28938"/>
        <dbReference type="EC" id="3.5.4.4"/>
    </reaction>
    <physiologicalReaction direction="left-to-right" evidence="8">
        <dbReference type="Rhea" id="RHEA:24409"/>
    </physiologicalReaction>
</comment>
<evidence type="ECO:0000256" key="7">
    <source>
        <dbReference type="ARBA" id="ARBA00022833"/>
    </source>
</evidence>
<dbReference type="PANTHER" id="PTHR30616:SF2">
    <property type="entry name" value="PURINE NUCLEOSIDE PHOSPHORYLASE LACC1"/>
    <property type="match status" value="1"/>
</dbReference>
<keyword evidence="7" id="KW-0862">Zinc</keyword>
<dbReference type="GO" id="GO:0016787">
    <property type="term" value="F:hydrolase activity"/>
    <property type="evidence" value="ECO:0007669"/>
    <property type="project" value="UniProtKB-KW"/>
</dbReference>
<evidence type="ECO:0000256" key="5">
    <source>
        <dbReference type="ARBA" id="ARBA00022723"/>
    </source>
</evidence>
<proteinExistence type="inferred from homology"/>
<evidence type="ECO:0000256" key="6">
    <source>
        <dbReference type="ARBA" id="ARBA00022801"/>
    </source>
</evidence>
<evidence type="ECO:0000256" key="4">
    <source>
        <dbReference type="ARBA" id="ARBA00022679"/>
    </source>
</evidence>
<dbReference type="InterPro" id="IPR011324">
    <property type="entry name" value="Cytotoxic_necrot_fac-like_cat"/>
</dbReference>
<keyword evidence="6" id="KW-0378">Hydrolase</keyword>
<protein>
    <recommendedName>
        <fullName evidence="11">Purine nucleoside phosphorylase</fullName>
    </recommendedName>
</protein>
<evidence type="ECO:0000256" key="11">
    <source>
        <dbReference type="RuleBase" id="RU361274"/>
    </source>
</evidence>
<comment type="catalytic activity">
    <reaction evidence="10">
        <text>S-methyl-5'-thioadenosine + phosphate = 5-(methylsulfanyl)-alpha-D-ribose 1-phosphate + adenine</text>
        <dbReference type="Rhea" id="RHEA:11852"/>
        <dbReference type="ChEBI" id="CHEBI:16708"/>
        <dbReference type="ChEBI" id="CHEBI:17509"/>
        <dbReference type="ChEBI" id="CHEBI:43474"/>
        <dbReference type="ChEBI" id="CHEBI:58533"/>
        <dbReference type="EC" id="2.4.2.28"/>
    </reaction>
    <physiologicalReaction direction="left-to-right" evidence="10">
        <dbReference type="Rhea" id="RHEA:11853"/>
    </physiologicalReaction>
</comment>
<evidence type="ECO:0000256" key="9">
    <source>
        <dbReference type="ARBA" id="ARBA00048968"/>
    </source>
</evidence>
<reference evidence="12" key="1">
    <citation type="journal article" date="2020" name="mSystems">
        <title>Genome- and Community-Level Interaction Insights into Carbon Utilization and Element Cycling Functions of Hydrothermarchaeota in Hydrothermal Sediment.</title>
        <authorList>
            <person name="Zhou Z."/>
            <person name="Liu Y."/>
            <person name="Xu W."/>
            <person name="Pan J."/>
            <person name="Luo Z.H."/>
            <person name="Li M."/>
        </authorList>
    </citation>
    <scope>NUCLEOTIDE SEQUENCE [LARGE SCALE GENOMIC DNA]</scope>
    <source>
        <strain evidence="12">SpSt-300</strain>
    </source>
</reference>
<dbReference type="InterPro" id="IPR003730">
    <property type="entry name" value="Cu_polyphenol_OxRdtase"/>
</dbReference>